<sequence length="127" mass="14807">MGKKSEPEISDRKKGENWTRITFKLDLARFNLTHLERDVVALMRKRAFDVAAKLGEAVNVVLDSQRLSVKNFANYVNWHIISAKKNRPVQELPRICETVNDHWEVCVNLSEGQFEQVIFMKHKLSKQ</sequence>
<keyword evidence="4" id="KW-0799">Topoisomerase</keyword>
<evidence type="ECO:0000256" key="5">
    <source>
        <dbReference type="ARBA" id="ARBA00023125"/>
    </source>
</evidence>
<dbReference type="PANTHER" id="PTHR10169:SF38">
    <property type="entry name" value="DNA TOPOISOMERASE 2"/>
    <property type="match status" value="1"/>
</dbReference>
<dbReference type="EMBL" id="SPHZ02000010">
    <property type="protein sequence ID" value="KAF0896410.1"/>
    <property type="molecule type" value="Genomic_DNA"/>
</dbReference>
<name>A0A6G1C8D6_9ORYZ</name>
<evidence type="ECO:0000256" key="1">
    <source>
        <dbReference type="ARBA" id="ARBA00000185"/>
    </source>
</evidence>
<dbReference type="InterPro" id="IPR050634">
    <property type="entry name" value="DNA_Topoisomerase_II"/>
</dbReference>
<evidence type="ECO:0000313" key="7">
    <source>
        <dbReference type="EMBL" id="KAF0896410.1"/>
    </source>
</evidence>
<evidence type="ECO:0000256" key="4">
    <source>
        <dbReference type="ARBA" id="ARBA00023029"/>
    </source>
</evidence>
<gene>
    <name evidence="7" type="ORF">E2562_024285</name>
</gene>
<proteinExistence type="predicted"/>
<evidence type="ECO:0000256" key="6">
    <source>
        <dbReference type="ARBA" id="ARBA00023235"/>
    </source>
</evidence>
<dbReference type="GO" id="GO:0005634">
    <property type="term" value="C:nucleus"/>
    <property type="evidence" value="ECO:0007669"/>
    <property type="project" value="TreeGrafter"/>
</dbReference>
<dbReference type="Gene3D" id="3.30.565.10">
    <property type="entry name" value="Histidine kinase-like ATPase, C-terminal domain"/>
    <property type="match status" value="1"/>
</dbReference>
<dbReference type="GO" id="GO:0000712">
    <property type="term" value="P:resolution of meiotic recombination intermediates"/>
    <property type="evidence" value="ECO:0007669"/>
    <property type="project" value="TreeGrafter"/>
</dbReference>
<dbReference type="AlphaFoldDB" id="A0A6G1C8D6"/>
<keyword evidence="6" id="KW-0413">Isomerase</keyword>
<evidence type="ECO:0000313" key="8">
    <source>
        <dbReference type="Proteomes" id="UP000479710"/>
    </source>
</evidence>
<evidence type="ECO:0000256" key="2">
    <source>
        <dbReference type="ARBA" id="ARBA00001946"/>
    </source>
</evidence>
<protein>
    <recommendedName>
        <fullName evidence="3">DNA topoisomerase (ATP-hydrolyzing)</fullName>
        <ecNumber evidence="3">5.6.2.2</ecNumber>
    </recommendedName>
</protein>
<dbReference type="OrthoDB" id="276498at2759"/>
<comment type="cofactor">
    <cofactor evidence="2">
        <name>Mg(2+)</name>
        <dbReference type="ChEBI" id="CHEBI:18420"/>
    </cofactor>
</comment>
<dbReference type="GO" id="GO:0003918">
    <property type="term" value="F:DNA topoisomerase type II (double strand cut, ATP-hydrolyzing) activity"/>
    <property type="evidence" value="ECO:0007669"/>
    <property type="project" value="UniProtKB-EC"/>
</dbReference>
<dbReference type="SUPFAM" id="SSF55874">
    <property type="entry name" value="ATPase domain of HSP90 chaperone/DNA topoisomerase II/histidine kinase"/>
    <property type="match status" value="1"/>
</dbReference>
<keyword evidence="5" id="KW-0238">DNA-binding</keyword>
<accession>A0A6G1C8D6</accession>
<evidence type="ECO:0000256" key="3">
    <source>
        <dbReference type="ARBA" id="ARBA00012895"/>
    </source>
</evidence>
<dbReference type="Proteomes" id="UP000479710">
    <property type="component" value="Unassembled WGS sequence"/>
</dbReference>
<keyword evidence="8" id="KW-1185">Reference proteome</keyword>
<dbReference type="GO" id="GO:0000819">
    <property type="term" value="P:sister chromatid segregation"/>
    <property type="evidence" value="ECO:0007669"/>
    <property type="project" value="TreeGrafter"/>
</dbReference>
<dbReference type="EC" id="5.6.2.2" evidence="3"/>
<comment type="caution">
    <text evidence="7">The sequence shown here is derived from an EMBL/GenBank/DDBJ whole genome shotgun (WGS) entry which is preliminary data.</text>
</comment>
<dbReference type="InterPro" id="IPR036890">
    <property type="entry name" value="HATPase_C_sf"/>
</dbReference>
<comment type="catalytic activity">
    <reaction evidence="1">
        <text>ATP-dependent breakage, passage and rejoining of double-stranded DNA.</text>
        <dbReference type="EC" id="5.6.2.2"/>
    </reaction>
</comment>
<reference evidence="7 8" key="1">
    <citation type="submission" date="2019-11" db="EMBL/GenBank/DDBJ databases">
        <title>Whole genome sequence of Oryza granulata.</title>
        <authorList>
            <person name="Li W."/>
        </authorList>
    </citation>
    <scope>NUCLEOTIDE SEQUENCE [LARGE SCALE GENOMIC DNA]</scope>
    <source>
        <strain evidence="8">cv. Menghai</strain>
        <tissue evidence="7">Leaf</tissue>
    </source>
</reference>
<dbReference type="PANTHER" id="PTHR10169">
    <property type="entry name" value="DNA TOPOISOMERASE/GYRASE"/>
    <property type="match status" value="1"/>
</dbReference>
<feature type="non-terminal residue" evidence="7">
    <location>
        <position position="127"/>
    </location>
</feature>
<organism evidence="7 8">
    <name type="scientific">Oryza meyeriana var. granulata</name>
    <dbReference type="NCBI Taxonomy" id="110450"/>
    <lineage>
        <taxon>Eukaryota</taxon>
        <taxon>Viridiplantae</taxon>
        <taxon>Streptophyta</taxon>
        <taxon>Embryophyta</taxon>
        <taxon>Tracheophyta</taxon>
        <taxon>Spermatophyta</taxon>
        <taxon>Magnoliopsida</taxon>
        <taxon>Liliopsida</taxon>
        <taxon>Poales</taxon>
        <taxon>Poaceae</taxon>
        <taxon>BOP clade</taxon>
        <taxon>Oryzoideae</taxon>
        <taxon>Oryzeae</taxon>
        <taxon>Oryzinae</taxon>
        <taxon>Oryza</taxon>
        <taxon>Oryza meyeriana</taxon>
    </lineage>
</organism>
<dbReference type="GO" id="GO:0003677">
    <property type="term" value="F:DNA binding"/>
    <property type="evidence" value="ECO:0007669"/>
    <property type="project" value="UniProtKB-KW"/>
</dbReference>